<evidence type="ECO:0000256" key="1">
    <source>
        <dbReference type="SAM" id="SignalP"/>
    </source>
</evidence>
<feature type="chain" id="PRO_5012634031" evidence="1">
    <location>
        <begin position="20"/>
        <end position="154"/>
    </location>
</feature>
<dbReference type="AlphaFoldDB" id="A0A1J7IBB7"/>
<dbReference type="InParanoid" id="A0A1J7IBB7"/>
<organism evidence="2 3">
    <name type="scientific">Coniochaeta ligniaria NRRL 30616</name>
    <dbReference type="NCBI Taxonomy" id="1408157"/>
    <lineage>
        <taxon>Eukaryota</taxon>
        <taxon>Fungi</taxon>
        <taxon>Dikarya</taxon>
        <taxon>Ascomycota</taxon>
        <taxon>Pezizomycotina</taxon>
        <taxon>Sordariomycetes</taxon>
        <taxon>Sordariomycetidae</taxon>
        <taxon>Coniochaetales</taxon>
        <taxon>Coniochaetaceae</taxon>
        <taxon>Coniochaeta</taxon>
    </lineage>
</organism>
<dbReference type="EMBL" id="KV875103">
    <property type="protein sequence ID" value="OIW24741.1"/>
    <property type="molecule type" value="Genomic_DNA"/>
</dbReference>
<evidence type="ECO:0000313" key="2">
    <source>
        <dbReference type="EMBL" id="OIW24741.1"/>
    </source>
</evidence>
<dbReference type="OrthoDB" id="5240932at2759"/>
<feature type="signal peptide" evidence="1">
    <location>
        <begin position="1"/>
        <end position="19"/>
    </location>
</feature>
<keyword evidence="1" id="KW-0732">Signal</keyword>
<sequence>MRFISFSILLTGLVSLGSAIPLATKSNGTLAPRDLIYHPQPDSIAAHLEGLPGCYARCTLVEENKHFHTSFDKFTFNDLCGFYWPSVVIWEWAYVRACAMTACVEMPCKGSGCDVEGWIYQAHRYWLLDHCKGIRDLANYGVPHITGPDWTDPW</sequence>
<protein>
    <submittedName>
        <fullName evidence="2">Uncharacterized protein</fullName>
    </submittedName>
</protein>
<name>A0A1J7IBB7_9PEZI</name>
<reference evidence="2 3" key="1">
    <citation type="submission" date="2016-10" db="EMBL/GenBank/DDBJ databases">
        <title>Draft genome sequence of Coniochaeta ligniaria NRRL30616, a lignocellulolytic fungus for bioabatement of inhibitors in plant biomass hydrolysates.</title>
        <authorList>
            <consortium name="DOE Joint Genome Institute"/>
            <person name="Jimenez D.J."/>
            <person name="Hector R.E."/>
            <person name="Riley R."/>
            <person name="Sun H."/>
            <person name="Grigoriev I.V."/>
            <person name="Van Elsas J.D."/>
            <person name="Nichols N.N."/>
        </authorList>
    </citation>
    <scope>NUCLEOTIDE SEQUENCE [LARGE SCALE GENOMIC DNA]</scope>
    <source>
        <strain evidence="2 3">NRRL 30616</strain>
    </source>
</reference>
<keyword evidence="3" id="KW-1185">Reference proteome</keyword>
<accession>A0A1J7IBB7</accession>
<dbReference type="Proteomes" id="UP000182658">
    <property type="component" value="Unassembled WGS sequence"/>
</dbReference>
<evidence type="ECO:0000313" key="3">
    <source>
        <dbReference type="Proteomes" id="UP000182658"/>
    </source>
</evidence>
<gene>
    <name evidence="2" type="ORF">CONLIGDRAFT_685688</name>
</gene>
<proteinExistence type="predicted"/>